<proteinExistence type="predicted"/>
<dbReference type="AlphaFoldDB" id="K2PZM6"/>
<evidence type="ECO:0000313" key="2">
    <source>
        <dbReference type="EMBL" id="EKF56869.1"/>
    </source>
</evidence>
<accession>K2PZM6</accession>
<dbReference type="EMBL" id="AMSG01000001">
    <property type="protein sequence ID" value="EKF56869.1"/>
    <property type="molecule type" value="Genomic_DNA"/>
</dbReference>
<dbReference type="Pfam" id="PF12728">
    <property type="entry name" value="HTH_17"/>
    <property type="match status" value="1"/>
</dbReference>
<dbReference type="SUPFAM" id="SSF46955">
    <property type="entry name" value="Putative DNA-binding domain"/>
    <property type="match status" value="1"/>
</dbReference>
<name>K2PZM6_9FLAO</name>
<evidence type="ECO:0000313" key="3">
    <source>
        <dbReference type="Proteomes" id="UP000007364"/>
    </source>
</evidence>
<dbReference type="eggNOG" id="ENOG50339HS">
    <property type="taxonomic scope" value="Bacteria"/>
</dbReference>
<keyword evidence="3" id="KW-1185">Reference proteome</keyword>
<sequence length="109" mass="12831">MIKEKHLFMQGLEVKELQSLIKNTVENLLKDFKKELSQPKAVDELLTPKETCSLLKIDSSTLWRWVRDGIIPQYSIKHQRYYKKNEVLNCLAPLNNPRTVNYEPFKNVA</sequence>
<dbReference type="Proteomes" id="UP000007364">
    <property type="component" value="Unassembled WGS sequence"/>
</dbReference>
<dbReference type="PATRIC" id="fig|555500.3.peg.336"/>
<comment type="caution">
    <text evidence="2">The sequence shown here is derived from an EMBL/GenBank/DDBJ whole genome shotgun (WGS) entry which is preliminary data.</text>
</comment>
<gene>
    <name evidence="2" type="ORF">I215_01605</name>
</gene>
<organism evidence="2 3">
    <name type="scientific">Galbibacter marinus</name>
    <dbReference type="NCBI Taxonomy" id="555500"/>
    <lineage>
        <taxon>Bacteria</taxon>
        <taxon>Pseudomonadati</taxon>
        <taxon>Bacteroidota</taxon>
        <taxon>Flavobacteriia</taxon>
        <taxon>Flavobacteriales</taxon>
        <taxon>Flavobacteriaceae</taxon>
        <taxon>Galbibacter</taxon>
    </lineage>
</organism>
<evidence type="ECO:0000259" key="1">
    <source>
        <dbReference type="Pfam" id="PF12728"/>
    </source>
</evidence>
<dbReference type="InterPro" id="IPR009061">
    <property type="entry name" value="DNA-bd_dom_put_sf"/>
</dbReference>
<dbReference type="STRING" id="555500.I215_01605"/>
<feature type="domain" description="Helix-turn-helix" evidence="1">
    <location>
        <begin position="45"/>
        <end position="88"/>
    </location>
</feature>
<reference evidence="2 3" key="1">
    <citation type="journal article" date="2012" name="J. Bacteriol.">
        <title>Genome Sequence of Galbibacter marinum Type Strain ck-I2-15.</title>
        <authorList>
            <person name="Lai Q."/>
            <person name="Li C."/>
            <person name="Shao Z."/>
        </authorList>
    </citation>
    <scope>NUCLEOTIDE SEQUENCE [LARGE SCALE GENOMIC DNA]</scope>
    <source>
        <strain evidence="3">ck-I2-15</strain>
    </source>
</reference>
<dbReference type="RefSeq" id="WP_008990198.1">
    <property type="nucleotide sequence ID" value="NZ_AMSG01000001.1"/>
</dbReference>
<protein>
    <recommendedName>
        <fullName evidence="1">Helix-turn-helix domain-containing protein</fullName>
    </recommendedName>
</protein>
<dbReference type="InterPro" id="IPR041657">
    <property type="entry name" value="HTH_17"/>
</dbReference>
<dbReference type="OrthoDB" id="1097811at2"/>